<proteinExistence type="predicted"/>
<dbReference type="SUPFAM" id="SSF143602">
    <property type="entry name" value="STIV B116-like"/>
    <property type="match status" value="1"/>
</dbReference>
<evidence type="ECO:0000313" key="1">
    <source>
        <dbReference type="EMBL" id="ALG96905.1"/>
    </source>
</evidence>
<name>A0A0N9P6N7_9VIRU</name>
<dbReference type="InterPro" id="IPR015055">
    <property type="entry name" value="STIV_B116-like"/>
</dbReference>
<dbReference type="GeneID" id="26887656"/>
<dbReference type="OrthoDB" id="18199at10239"/>
<dbReference type="RefSeq" id="YP_009230246.1">
    <property type="nucleotide sequence ID" value="NC_029314.1"/>
</dbReference>
<dbReference type="Proteomes" id="UP000202190">
    <property type="component" value="Segment"/>
</dbReference>
<keyword evidence="2" id="KW-1185">Reference proteome</keyword>
<dbReference type="KEGG" id="vg:26887656"/>
<dbReference type="Pfam" id="PF08960">
    <property type="entry name" value="STIV_B116-like"/>
    <property type="match status" value="1"/>
</dbReference>
<protein>
    <submittedName>
        <fullName evidence="1">DUF1874 domain-containing protein</fullName>
    </submittedName>
</protein>
<evidence type="ECO:0000313" key="2">
    <source>
        <dbReference type="Proteomes" id="UP000202190"/>
    </source>
</evidence>
<organism evidence="1 2">
    <name type="scientific">Acidianus rod-shaped virus 2</name>
    <dbReference type="NCBI Taxonomy" id="1732175"/>
    <lineage>
        <taxon>Viruses</taxon>
        <taxon>Adnaviria</taxon>
        <taxon>Zilligvirae</taxon>
        <taxon>Taleaviricota</taxon>
        <taxon>Tokiviricetes</taxon>
        <taxon>Ligamenvirales</taxon>
        <taxon>Rudiviridae</taxon>
        <taxon>Hoswirudivirus</taxon>
        <taxon>Hoswirudivirus pozzuoliense</taxon>
        <taxon>Hoswirudivirus ARV2</taxon>
    </lineage>
</organism>
<sequence>MVLYLLNSLIIPIQDNEAEFKIKRISISEARDIVDNAQQVISAIGHSATASVMSALLGMPVETNRIPIYFKVGDSAIAIVLRQRLPEGHVIQSEDELQKIGYDLYYIERVR</sequence>
<dbReference type="InterPro" id="IPR037236">
    <property type="entry name" value="STIV_B116-like_sf"/>
</dbReference>
<reference evidence="1 2" key="1">
    <citation type="journal article" date="2015" name="Environ. Microbiol.">
        <title>Novel viral genomes identified from six metagenomes reveal wide distribution of archaeal viruses and high viral diversity in terrestrial hot springs.</title>
        <authorList>
            <person name="Gudbergsdottir S.R."/>
            <person name="Menzel P."/>
            <person name="Krogh A."/>
            <person name="Young M."/>
            <person name="Peng X."/>
        </authorList>
    </citation>
    <scope>NUCLEOTIDE SEQUENCE [LARGE SCALE GENOMIC DNA]</scope>
    <source>
        <strain evidence="1 2">ARV2</strain>
    </source>
</reference>
<dbReference type="EMBL" id="KP282675">
    <property type="protein sequence ID" value="ALG96905.1"/>
    <property type="molecule type" value="Genomic_DNA"/>
</dbReference>
<dbReference type="Gene3D" id="3.40.50.11170">
    <property type="entry name" value="Uncharacterised protein PF08960, DUF1874"/>
    <property type="match status" value="1"/>
</dbReference>
<accession>A0A0N9P6N7</accession>